<dbReference type="RefSeq" id="WP_353642859.1">
    <property type="nucleotide sequence ID" value="NZ_CP159253.1"/>
</dbReference>
<name>A0AAU8CRZ4_9HYPH</name>
<keyword evidence="3" id="KW-0503">Monooxygenase</keyword>
<keyword evidence="3" id="KW-0479">Metal-binding</keyword>
<keyword evidence="3" id="KW-0560">Oxidoreductase</keyword>
<dbReference type="GO" id="GO:0005506">
    <property type="term" value="F:iron ion binding"/>
    <property type="evidence" value="ECO:0007669"/>
    <property type="project" value="InterPro"/>
</dbReference>
<dbReference type="PRINTS" id="PR00385">
    <property type="entry name" value="P450"/>
</dbReference>
<dbReference type="PROSITE" id="PS00086">
    <property type="entry name" value="CYTOCHROME_P450"/>
    <property type="match status" value="1"/>
</dbReference>
<dbReference type="InterPro" id="IPR017972">
    <property type="entry name" value="Cyt_P450_CS"/>
</dbReference>
<dbReference type="AlphaFoldDB" id="A0AAU8CRZ4"/>
<evidence type="ECO:0000313" key="4">
    <source>
        <dbReference type="EMBL" id="XCG49606.1"/>
    </source>
</evidence>
<gene>
    <name evidence="4" type="ORF">ABVK50_02995</name>
</gene>
<dbReference type="GO" id="GO:0020037">
    <property type="term" value="F:heme binding"/>
    <property type="evidence" value="ECO:0007669"/>
    <property type="project" value="InterPro"/>
</dbReference>
<sequence>MAINPVPDHVPPEMVREFSLFTSPGMAPTPNGDPHAAVACVHAGPPIFYSSFNTRDGRGTWVITRARDQRRVLQDAETFSSHRSIFASALGENWPMIPLELDPPAHSVFRSLLNPLLSPKRVRLMEAAVRERAIALVERIAASGTSCDVMKDFAFPFTVNIFLRFLGLPDHRLDTFVGWANDLLHGDNVKRPAAARTIVAFIDELAAVRRKEPADDFMTFVVQAQVEGRRLTDEEVRGIGVLLFVAGLDTVAAAIGFDLAYLARNPKDQQWLRSEPDRIVLAAEELLRAYPTVQLIRVAKKDIDFEGAPIRKGDYVSCATMIANRDPAEFESPNTIDLARPDNRHAAFGYGPHRCLGSHLARREIVIGLEEWLARIPSFRIKQGTAPITSGGHVFGIENLILDWS</sequence>
<dbReference type="InterPro" id="IPR002397">
    <property type="entry name" value="Cyt_P450_B"/>
</dbReference>
<dbReference type="InterPro" id="IPR001128">
    <property type="entry name" value="Cyt_P450"/>
</dbReference>
<dbReference type="SUPFAM" id="SSF48264">
    <property type="entry name" value="Cytochrome P450"/>
    <property type="match status" value="1"/>
</dbReference>
<accession>A0AAU8CRZ4</accession>
<dbReference type="PRINTS" id="PR00359">
    <property type="entry name" value="BP450"/>
</dbReference>
<dbReference type="PANTHER" id="PTHR46696">
    <property type="entry name" value="P450, PUTATIVE (EUROFUNG)-RELATED"/>
    <property type="match status" value="1"/>
</dbReference>
<dbReference type="Pfam" id="PF00067">
    <property type="entry name" value="p450"/>
    <property type="match status" value="1"/>
</dbReference>
<dbReference type="EMBL" id="CP159253">
    <property type="protein sequence ID" value="XCG49606.1"/>
    <property type="molecule type" value="Genomic_DNA"/>
</dbReference>
<evidence type="ECO:0000256" key="3">
    <source>
        <dbReference type="RuleBase" id="RU000461"/>
    </source>
</evidence>
<dbReference type="InterPro" id="IPR036396">
    <property type="entry name" value="Cyt_P450_sf"/>
</dbReference>
<proteinExistence type="inferred from homology"/>
<protein>
    <submittedName>
        <fullName evidence="4">Cytochrome P450</fullName>
    </submittedName>
</protein>
<dbReference type="GO" id="GO:0004497">
    <property type="term" value="F:monooxygenase activity"/>
    <property type="evidence" value="ECO:0007669"/>
    <property type="project" value="UniProtKB-KW"/>
</dbReference>
<evidence type="ECO:0000256" key="1">
    <source>
        <dbReference type="ARBA" id="ARBA00001971"/>
    </source>
</evidence>
<dbReference type="GO" id="GO:0016705">
    <property type="term" value="F:oxidoreductase activity, acting on paired donors, with incorporation or reduction of molecular oxygen"/>
    <property type="evidence" value="ECO:0007669"/>
    <property type="project" value="InterPro"/>
</dbReference>
<keyword evidence="3" id="KW-0349">Heme</keyword>
<reference evidence="4" key="1">
    <citation type="submission" date="2024-06" db="EMBL/GenBank/DDBJ databases">
        <title>Mesorhizobium karijinii sp. nov., a symbiont of the iconic Swainsona formosa from arid Australia.</title>
        <authorList>
            <person name="Hill Y.J."/>
            <person name="Watkin E.L.J."/>
            <person name="O'Hara G.W."/>
            <person name="Terpolilli J."/>
            <person name="Tye M.L."/>
            <person name="Kohlmeier M.G."/>
        </authorList>
    </citation>
    <scope>NUCLEOTIDE SEQUENCE</scope>
    <source>
        <strain evidence="4">WSM2240</strain>
    </source>
</reference>
<keyword evidence="3" id="KW-0408">Iron</keyword>
<comment type="similarity">
    <text evidence="2 3">Belongs to the cytochrome P450 family.</text>
</comment>
<comment type="cofactor">
    <cofactor evidence="1">
        <name>heme</name>
        <dbReference type="ChEBI" id="CHEBI:30413"/>
    </cofactor>
</comment>
<dbReference type="CDD" id="cd11035">
    <property type="entry name" value="P450cam-like"/>
    <property type="match status" value="1"/>
</dbReference>
<dbReference type="PANTHER" id="PTHR46696:SF6">
    <property type="entry name" value="P450, PUTATIVE (EUROFUNG)-RELATED"/>
    <property type="match status" value="1"/>
</dbReference>
<evidence type="ECO:0000256" key="2">
    <source>
        <dbReference type="ARBA" id="ARBA00010617"/>
    </source>
</evidence>
<organism evidence="4">
    <name type="scientific">Mesorhizobium sp. WSM2240</name>
    <dbReference type="NCBI Taxonomy" id="3228851"/>
    <lineage>
        <taxon>Bacteria</taxon>
        <taxon>Pseudomonadati</taxon>
        <taxon>Pseudomonadota</taxon>
        <taxon>Alphaproteobacteria</taxon>
        <taxon>Hyphomicrobiales</taxon>
        <taxon>Phyllobacteriaceae</taxon>
        <taxon>Mesorhizobium</taxon>
    </lineage>
</organism>
<dbReference type="Gene3D" id="1.10.630.10">
    <property type="entry name" value="Cytochrome P450"/>
    <property type="match status" value="1"/>
</dbReference>